<reference evidence="2" key="1">
    <citation type="journal article" date="2022" name="bioRxiv">
        <title>Sequencing and chromosome-scale assembly of the giantPleurodeles waltlgenome.</title>
        <authorList>
            <person name="Brown T."/>
            <person name="Elewa A."/>
            <person name="Iarovenko S."/>
            <person name="Subramanian E."/>
            <person name="Araus A.J."/>
            <person name="Petzold A."/>
            <person name="Susuki M."/>
            <person name="Suzuki K.-i.T."/>
            <person name="Hayashi T."/>
            <person name="Toyoda A."/>
            <person name="Oliveira C."/>
            <person name="Osipova E."/>
            <person name="Leigh N.D."/>
            <person name="Simon A."/>
            <person name="Yun M.H."/>
        </authorList>
    </citation>
    <scope>NUCLEOTIDE SEQUENCE</scope>
    <source>
        <strain evidence="2">20211129_DDA</strain>
        <tissue evidence="2">Liver</tissue>
    </source>
</reference>
<feature type="compositionally biased region" description="Polar residues" evidence="1">
    <location>
        <begin position="37"/>
        <end position="46"/>
    </location>
</feature>
<feature type="region of interest" description="Disordered" evidence="1">
    <location>
        <begin position="35"/>
        <end position="58"/>
    </location>
</feature>
<evidence type="ECO:0000313" key="2">
    <source>
        <dbReference type="EMBL" id="KAJ1187743.1"/>
    </source>
</evidence>
<name>A0AAV7UFF3_PLEWA</name>
<evidence type="ECO:0000313" key="3">
    <source>
        <dbReference type="Proteomes" id="UP001066276"/>
    </source>
</evidence>
<dbReference type="Proteomes" id="UP001066276">
    <property type="component" value="Chromosome 3_1"/>
</dbReference>
<keyword evidence="3" id="KW-1185">Reference proteome</keyword>
<dbReference type="AlphaFoldDB" id="A0AAV7UFF3"/>
<evidence type="ECO:0000256" key="1">
    <source>
        <dbReference type="SAM" id="MobiDB-lite"/>
    </source>
</evidence>
<comment type="caution">
    <text evidence="2">The sequence shown here is derived from an EMBL/GenBank/DDBJ whole genome shotgun (WGS) entry which is preliminary data.</text>
</comment>
<accession>A0AAV7UFF3</accession>
<gene>
    <name evidence="2" type="ORF">NDU88_004513</name>
</gene>
<proteinExistence type="predicted"/>
<feature type="compositionally biased region" description="Basic and acidic residues" evidence="1">
    <location>
        <begin position="48"/>
        <end position="58"/>
    </location>
</feature>
<dbReference type="EMBL" id="JANPWB010000005">
    <property type="protein sequence ID" value="KAJ1187743.1"/>
    <property type="molecule type" value="Genomic_DNA"/>
</dbReference>
<sequence length="84" mass="9630">MLWAYGTGSNAITVDGRTHEDSEELERFLDALDISGMDTQETSPLNNARKDQLPEDPDERRRLERVMQRWLLEEGKHAPKGFGT</sequence>
<organism evidence="2 3">
    <name type="scientific">Pleurodeles waltl</name>
    <name type="common">Iberian ribbed newt</name>
    <dbReference type="NCBI Taxonomy" id="8319"/>
    <lineage>
        <taxon>Eukaryota</taxon>
        <taxon>Metazoa</taxon>
        <taxon>Chordata</taxon>
        <taxon>Craniata</taxon>
        <taxon>Vertebrata</taxon>
        <taxon>Euteleostomi</taxon>
        <taxon>Amphibia</taxon>
        <taxon>Batrachia</taxon>
        <taxon>Caudata</taxon>
        <taxon>Salamandroidea</taxon>
        <taxon>Salamandridae</taxon>
        <taxon>Pleurodelinae</taxon>
        <taxon>Pleurodeles</taxon>
    </lineage>
</organism>
<protein>
    <submittedName>
        <fullName evidence="2">Uncharacterized protein</fullName>
    </submittedName>
</protein>